<name>A0A0A8Y2P5_ARUDO</name>
<protein>
    <submittedName>
        <fullName evidence="1">Uncharacterized protein</fullName>
    </submittedName>
</protein>
<reference evidence="1" key="1">
    <citation type="submission" date="2014-09" db="EMBL/GenBank/DDBJ databases">
        <authorList>
            <person name="Magalhaes I.L.F."/>
            <person name="Oliveira U."/>
            <person name="Santos F.R."/>
            <person name="Vidigal T.H.D.A."/>
            <person name="Brescovit A.D."/>
            <person name="Santos A.J."/>
        </authorList>
    </citation>
    <scope>NUCLEOTIDE SEQUENCE</scope>
    <source>
        <tissue evidence="1">Shoot tissue taken approximately 20 cm above the soil surface</tissue>
    </source>
</reference>
<accession>A0A0A8Y2P5</accession>
<organism evidence="1">
    <name type="scientific">Arundo donax</name>
    <name type="common">Giant reed</name>
    <name type="synonym">Donax arundinaceus</name>
    <dbReference type="NCBI Taxonomy" id="35708"/>
    <lineage>
        <taxon>Eukaryota</taxon>
        <taxon>Viridiplantae</taxon>
        <taxon>Streptophyta</taxon>
        <taxon>Embryophyta</taxon>
        <taxon>Tracheophyta</taxon>
        <taxon>Spermatophyta</taxon>
        <taxon>Magnoliopsida</taxon>
        <taxon>Liliopsida</taxon>
        <taxon>Poales</taxon>
        <taxon>Poaceae</taxon>
        <taxon>PACMAD clade</taxon>
        <taxon>Arundinoideae</taxon>
        <taxon>Arundineae</taxon>
        <taxon>Arundo</taxon>
    </lineage>
</organism>
<dbReference type="AlphaFoldDB" id="A0A0A8Y2P5"/>
<sequence>MRVCRRMDAISGLFKVCLLR</sequence>
<reference evidence="1" key="2">
    <citation type="journal article" date="2015" name="Data Brief">
        <title>Shoot transcriptome of the giant reed, Arundo donax.</title>
        <authorList>
            <person name="Barrero R.A."/>
            <person name="Guerrero F.D."/>
            <person name="Moolhuijzen P."/>
            <person name="Goolsby J.A."/>
            <person name="Tidwell J."/>
            <person name="Bellgard S.E."/>
            <person name="Bellgard M.I."/>
        </authorList>
    </citation>
    <scope>NUCLEOTIDE SEQUENCE</scope>
    <source>
        <tissue evidence="1">Shoot tissue taken approximately 20 cm above the soil surface</tissue>
    </source>
</reference>
<evidence type="ECO:0000313" key="1">
    <source>
        <dbReference type="EMBL" id="JAD20456.1"/>
    </source>
</evidence>
<dbReference type="EMBL" id="GBRH01277439">
    <property type="protein sequence ID" value="JAD20456.1"/>
    <property type="molecule type" value="Transcribed_RNA"/>
</dbReference>
<proteinExistence type="predicted"/>